<name>A0AAV0XZK0_9HEMI</name>
<gene>
    <name evidence="2" type="ORF">MEUPH1_LOCUS27588</name>
</gene>
<keyword evidence="3" id="KW-1185">Reference proteome</keyword>
<dbReference type="Proteomes" id="UP001160148">
    <property type="component" value="Unassembled WGS sequence"/>
</dbReference>
<organism evidence="2 3">
    <name type="scientific">Macrosiphum euphorbiae</name>
    <name type="common">potato aphid</name>
    <dbReference type="NCBI Taxonomy" id="13131"/>
    <lineage>
        <taxon>Eukaryota</taxon>
        <taxon>Metazoa</taxon>
        <taxon>Ecdysozoa</taxon>
        <taxon>Arthropoda</taxon>
        <taxon>Hexapoda</taxon>
        <taxon>Insecta</taxon>
        <taxon>Pterygota</taxon>
        <taxon>Neoptera</taxon>
        <taxon>Paraneoptera</taxon>
        <taxon>Hemiptera</taxon>
        <taxon>Sternorrhyncha</taxon>
        <taxon>Aphidomorpha</taxon>
        <taxon>Aphidoidea</taxon>
        <taxon>Aphididae</taxon>
        <taxon>Macrosiphini</taxon>
        <taxon>Macrosiphum</taxon>
    </lineage>
</organism>
<reference evidence="2 3" key="1">
    <citation type="submission" date="2023-01" db="EMBL/GenBank/DDBJ databases">
        <authorList>
            <person name="Whitehead M."/>
        </authorList>
    </citation>
    <scope>NUCLEOTIDE SEQUENCE [LARGE SCALE GENOMIC DNA]</scope>
</reference>
<comment type="caution">
    <text evidence="2">The sequence shown here is derived from an EMBL/GenBank/DDBJ whole genome shotgun (WGS) entry which is preliminary data.</text>
</comment>
<sequence length="176" mass="19849">MRLARRSSMPTLPSSLAGLANVFELGSLNQYSCCGQSLFQGCVRDVDGRAAMIFACTNLIQLVEDNNIEEIHIDATFKVVPSNMGKQMLSIHCMIGNHSIPVVYCLMESKSRNSYNSVFNFLKLNLLTNINPSIIITDYETALRDTLTFFFPNARTVGCWFHHNQAVWKNMKKKGF</sequence>
<dbReference type="InterPro" id="IPR018289">
    <property type="entry name" value="MULE_transposase_dom"/>
</dbReference>
<evidence type="ECO:0000313" key="2">
    <source>
        <dbReference type="EMBL" id="CAI6373898.1"/>
    </source>
</evidence>
<accession>A0AAV0XZK0</accession>
<proteinExistence type="predicted"/>
<dbReference type="AlphaFoldDB" id="A0AAV0XZK0"/>
<protein>
    <recommendedName>
        <fullName evidence="1">MULE transposase domain-containing protein</fullName>
    </recommendedName>
</protein>
<feature type="domain" description="MULE transposase" evidence="1">
    <location>
        <begin position="71"/>
        <end position="165"/>
    </location>
</feature>
<evidence type="ECO:0000259" key="1">
    <source>
        <dbReference type="Pfam" id="PF10551"/>
    </source>
</evidence>
<dbReference type="EMBL" id="CARXXK010001135">
    <property type="protein sequence ID" value="CAI6373898.1"/>
    <property type="molecule type" value="Genomic_DNA"/>
</dbReference>
<dbReference type="Pfam" id="PF10551">
    <property type="entry name" value="MULE"/>
    <property type="match status" value="1"/>
</dbReference>
<evidence type="ECO:0000313" key="3">
    <source>
        <dbReference type="Proteomes" id="UP001160148"/>
    </source>
</evidence>